<keyword evidence="2" id="KW-1185">Reference proteome</keyword>
<gene>
    <name evidence="1" type="ORF">SLA_4929</name>
</gene>
<dbReference type="EMBL" id="AP017424">
    <property type="protein sequence ID" value="BAU85813.1"/>
    <property type="molecule type" value="Genomic_DNA"/>
</dbReference>
<protein>
    <recommendedName>
        <fullName evidence="3">Tetratricopeptide repeat protein</fullName>
    </recommendedName>
</protein>
<accession>A0A160P575</accession>
<sequence>MRDTRPVKWFEQAEEAERRQDGDTAITWVSAHAECSSDASDRHGSHLWHLDLLARADRLPELAERATTCVHARRRLNRALRERGMEAALRERADDGDRHALYVLLRLLGEAGRIEEARRVVEEVDPDNAYARKVVADHGAPESGTR</sequence>
<proteinExistence type="predicted"/>
<evidence type="ECO:0000313" key="1">
    <source>
        <dbReference type="EMBL" id="BAU85813.1"/>
    </source>
</evidence>
<dbReference type="KEGG" id="slau:SLA_4929"/>
<dbReference type="AlphaFoldDB" id="A0A160P575"/>
<organism evidence="1 2">
    <name type="scientific">Streptomyces laurentii</name>
    <dbReference type="NCBI Taxonomy" id="39478"/>
    <lineage>
        <taxon>Bacteria</taxon>
        <taxon>Bacillati</taxon>
        <taxon>Actinomycetota</taxon>
        <taxon>Actinomycetes</taxon>
        <taxon>Kitasatosporales</taxon>
        <taxon>Streptomycetaceae</taxon>
        <taxon>Streptomyces</taxon>
    </lineage>
</organism>
<dbReference type="Proteomes" id="UP000217676">
    <property type="component" value="Chromosome"/>
</dbReference>
<name>A0A160P575_STRLU</name>
<reference evidence="1 2" key="1">
    <citation type="journal article" date="2016" name="Genome Announc.">
        <title>Complete Genome Sequence of Thiostrepton-Producing Streptomyces laurentii ATCC 31255.</title>
        <authorList>
            <person name="Doi K."/>
            <person name="Fujino Y."/>
            <person name="Nagayoshi Y."/>
            <person name="Ohshima T."/>
            <person name="Ogata S."/>
        </authorList>
    </citation>
    <scope>NUCLEOTIDE SEQUENCE [LARGE SCALE GENOMIC DNA]</scope>
    <source>
        <strain evidence="1 2">ATCC 31255</strain>
    </source>
</reference>
<evidence type="ECO:0000313" key="2">
    <source>
        <dbReference type="Proteomes" id="UP000217676"/>
    </source>
</evidence>
<evidence type="ECO:0008006" key="3">
    <source>
        <dbReference type="Google" id="ProtNLM"/>
    </source>
</evidence>